<dbReference type="OrthoDB" id="512616at2759"/>
<dbReference type="EMBL" id="GDHF01029976">
    <property type="protein sequence ID" value="JAI22338.1"/>
    <property type="molecule type" value="Transcribed_RNA"/>
</dbReference>
<dbReference type="GO" id="GO:0005634">
    <property type="term" value="C:nucleus"/>
    <property type="evidence" value="ECO:0007669"/>
    <property type="project" value="TreeGrafter"/>
</dbReference>
<evidence type="ECO:0000256" key="1">
    <source>
        <dbReference type="ARBA" id="ARBA00022723"/>
    </source>
</evidence>
<dbReference type="AlphaFoldDB" id="A0A0K8U6Y4"/>
<keyword evidence="1" id="KW-0479">Metal-binding</keyword>
<dbReference type="Pfam" id="PF13771">
    <property type="entry name" value="zf-HC5HC2H"/>
    <property type="match status" value="1"/>
</dbReference>
<dbReference type="InterPro" id="IPR051188">
    <property type="entry name" value="PHD-type_Zinc_Finger"/>
</dbReference>
<dbReference type="PROSITE" id="PS51805">
    <property type="entry name" value="EPHD"/>
    <property type="match status" value="1"/>
</dbReference>
<dbReference type="InterPro" id="IPR034732">
    <property type="entry name" value="EPHD"/>
</dbReference>
<feature type="domain" description="PHD-type" evidence="4">
    <location>
        <begin position="6"/>
        <end position="122"/>
    </location>
</feature>
<accession>A0A0K8U6Y4</accession>
<name>A0A0K8U6Y4_BACLA</name>
<keyword evidence="2" id="KW-0863">Zinc-finger</keyword>
<organism evidence="5">
    <name type="scientific">Bactrocera latifrons</name>
    <name type="common">Malaysian fruit fly</name>
    <name type="synonym">Chaetodacus latifrons</name>
    <dbReference type="NCBI Taxonomy" id="174628"/>
    <lineage>
        <taxon>Eukaryota</taxon>
        <taxon>Metazoa</taxon>
        <taxon>Ecdysozoa</taxon>
        <taxon>Arthropoda</taxon>
        <taxon>Hexapoda</taxon>
        <taxon>Insecta</taxon>
        <taxon>Pterygota</taxon>
        <taxon>Neoptera</taxon>
        <taxon>Endopterygota</taxon>
        <taxon>Diptera</taxon>
        <taxon>Brachycera</taxon>
        <taxon>Muscomorpha</taxon>
        <taxon>Tephritoidea</taxon>
        <taxon>Tephritidae</taxon>
        <taxon>Bactrocera</taxon>
        <taxon>Bactrocera</taxon>
    </lineage>
</organism>
<dbReference type="InterPro" id="IPR001965">
    <property type="entry name" value="Znf_PHD"/>
</dbReference>
<dbReference type="PANTHER" id="PTHR12420:SF42">
    <property type="entry name" value="G2_M PHASE-SPECIFIC E3 UBIQUITIN-PROTEIN LIGASE"/>
    <property type="match status" value="1"/>
</dbReference>
<evidence type="ECO:0000256" key="2">
    <source>
        <dbReference type="ARBA" id="ARBA00022771"/>
    </source>
</evidence>
<dbReference type="PANTHER" id="PTHR12420">
    <property type="entry name" value="PHD FINGER PROTEIN"/>
    <property type="match status" value="1"/>
</dbReference>
<dbReference type="SMART" id="SM00249">
    <property type="entry name" value="PHD"/>
    <property type="match status" value="3"/>
</dbReference>
<evidence type="ECO:0000256" key="3">
    <source>
        <dbReference type="ARBA" id="ARBA00022833"/>
    </source>
</evidence>
<gene>
    <name evidence="5" type="primary">PHF7_2</name>
    <name evidence="5" type="ORF">c0_g1_i1</name>
</gene>
<dbReference type="GO" id="GO:0008270">
    <property type="term" value="F:zinc ion binding"/>
    <property type="evidence" value="ECO:0007669"/>
    <property type="project" value="UniProtKB-KW"/>
</dbReference>
<reference evidence="5" key="1">
    <citation type="submission" date="2015-06" db="EMBL/GenBank/DDBJ databases">
        <authorList>
            <person name="Hoefler B.C."/>
            <person name="Straight P.D."/>
        </authorList>
    </citation>
    <scope>NUCLEOTIDE SEQUENCE</scope>
</reference>
<dbReference type="Pfam" id="PF26054">
    <property type="entry name" value="PHD_G2E3"/>
    <property type="match status" value="1"/>
</dbReference>
<sequence>MSEEKYKICDICKDKTNCTFDLLMFGDWQHSRDINVHYFCLLLSTNLPQRGKDCSGINGFLVRDIRKEITAASKRLCCYCGRQNASIQCFKCNEYFHLVCGRQNRCLYTFVDDFRSYCDECVPRKELQPAGLHKRPSSFERCSICRDQMGLYNEIMFIFGKCCNRGYAHNVCVQQYALAAGYYLRCLWCRSKDFRESVRSQGIFVPDRDARWETQKGIYTDLHRGHNTCNMEVCLCPRGRDYQSGKWSVILCSLCGSVGAHNPICLLGKENAKEPLTTFKCATCASTEANVSNLQEKEMLAANTNDIIDKSIFMTKNNANVNKTTESSFIPNFSEEDETMSCDSFVTVIPQNVSKLNASTGSFSVFKNRTDDSVRDNNTMLSIVAESIKSVDNNTVIAVEETVLIHSTDSDLSNENSIIVQNEVPHQDILQSKDSDSCLEDITRVAKEKQSQQQILIEDDETQVFVPETFRENISKETPIPNKELSYAIQDDETQEFIENISKLTNSNVSMLESQNTTAAPSSTTAICPETTLNLVCSQANNTSDNINQSPVVSSSSQLEEQEEWACFQIYEYDDAEGKCIGSGTVRINLSEERFAGLTLRDIEMNSSKLLRNDDIVDRCDDIGIFAKIESIIALYDSVQN</sequence>
<dbReference type="Gene3D" id="3.30.40.10">
    <property type="entry name" value="Zinc/RING finger domain, C3HC4 (zinc finger)"/>
    <property type="match status" value="2"/>
</dbReference>
<evidence type="ECO:0000313" key="5">
    <source>
        <dbReference type="EMBL" id="JAI22338.1"/>
    </source>
</evidence>
<proteinExistence type="predicted"/>
<keyword evidence="3" id="KW-0862">Zinc</keyword>
<evidence type="ECO:0000259" key="4">
    <source>
        <dbReference type="PROSITE" id="PS51805"/>
    </source>
</evidence>
<dbReference type="InterPro" id="IPR059102">
    <property type="entry name" value="PHD_PHF7/G2E3-like"/>
</dbReference>
<dbReference type="SUPFAM" id="SSF57903">
    <property type="entry name" value="FYVE/PHD zinc finger"/>
    <property type="match status" value="2"/>
</dbReference>
<protein>
    <submittedName>
        <fullName evidence="5">PHD finger protein 7</fullName>
    </submittedName>
</protein>
<dbReference type="InterPro" id="IPR013083">
    <property type="entry name" value="Znf_RING/FYVE/PHD"/>
</dbReference>
<dbReference type="InterPro" id="IPR011011">
    <property type="entry name" value="Znf_FYVE_PHD"/>
</dbReference>